<reference evidence="2 3" key="1">
    <citation type="journal article" date="2024" name="G3 (Bethesda)">
        <title>Genome assembly of Hibiscus sabdariffa L. provides insights into metabolisms of medicinal natural products.</title>
        <authorList>
            <person name="Kim T."/>
        </authorList>
    </citation>
    <scope>NUCLEOTIDE SEQUENCE [LARGE SCALE GENOMIC DNA]</scope>
    <source>
        <strain evidence="2">TK-2024</strain>
        <tissue evidence="2">Old leaves</tissue>
    </source>
</reference>
<feature type="region of interest" description="Disordered" evidence="1">
    <location>
        <begin position="82"/>
        <end position="112"/>
    </location>
</feature>
<evidence type="ECO:0000313" key="2">
    <source>
        <dbReference type="EMBL" id="KAK9009028.1"/>
    </source>
</evidence>
<evidence type="ECO:0000256" key="1">
    <source>
        <dbReference type="SAM" id="MobiDB-lite"/>
    </source>
</evidence>
<evidence type="ECO:0000313" key="3">
    <source>
        <dbReference type="Proteomes" id="UP001396334"/>
    </source>
</evidence>
<organism evidence="2 3">
    <name type="scientific">Hibiscus sabdariffa</name>
    <name type="common">roselle</name>
    <dbReference type="NCBI Taxonomy" id="183260"/>
    <lineage>
        <taxon>Eukaryota</taxon>
        <taxon>Viridiplantae</taxon>
        <taxon>Streptophyta</taxon>
        <taxon>Embryophyta</taxon>
        <taxon>Tracheophyta</taxon>
        <taxon>Spermatophyta</taxon>
        <taxon>Magnoliopsida</taxon>
        <taxon>eudicotyledons</taxon>
        <taxon>Gunneridae</taxon>
        <taxon>Pentapetalae</taxon>
        <taxon>rosids</taxon>
        <taxon>malvids</taxon>
        <taxon>Malvales</taxon>
        <taxon>Malvaceae</taxon>
        <taxon>Malvoideae</taxon>
        <taxon>Hibiscus</taxon>
    </lineage>
</organism>
<sequence length="122" mass="13817">MLSFSLRLRLSPFHNNKVSIQLSIQSYCFNNQLSSGSQLKYRSSIQSILMGFLLLLSGIEGIPLEKDTTFFFELKKPKGRTSAAVTSRKKDEQSIPSIGPYRSRGRGEIDRRPILQQLVARP</sequence>
<proteinExistence type="predicted"/>
<protein>
    <submittedName>
        <fullName evidence="2">Uncharacterized protein</fullName>
    </submittedName>
</protein>
<name>A0ABR2R7X5_9ROSI</name>
<keyword evidence="3" id="KW-1185">Reference proteome</keyword>
<gene>
    <name evidence="2" type="ORF">V6N11_080503</name>
</gene>
<accession>A0ABR2R7X5</accession>
<dbReference type="EMBL" id="JBBPBN010000025">
    <property type="protein sequence ID" value="KAK9009028.1"/>
    <property type="molecule type" value="Genomic_DNA"/>
</dbReference>
<dbReference type="Proteomes" id="UP001396334">
    <property type="component" value="Unassembled WGS sequence"/>
</dbReference>
<comment type="caution">
    <text evidence="2">The sequence shown here is derived from an EMBL/GenBank/DDBJ whole genome shotgun (WGS) entry which is preliminary data.</text>
</comment>